<dbReference type="Proteomes" id="UP001595377">
    <property type="component" value="Unassembled WGS sequence"/>
</dbReference>
<comment type="caution">
    <text evidence="2">The sequence shown here is derived from an EMBL/GenBank/DDBJ whole genome shotgun (WGS) entry which is preliminary data.</text>
</comment>
<feature type="region of interest" description="Disordered" evidence="1">
    <location>
        <begin position="339"/>
        <end position="388"/>
    </location>
</feature>
<keyword evidence="3" id="KW-1185">Reference proteome</keyword>
<evidence type="ECO:0000313" key="2">
    <source>
        <dbReference type="EMBL" id="MFC3074743.1"/>
    </source>
</evidence>
<organism evidence="2 3">
    <name type="scientific">Shinella pollutisoli</name>
    <dbReference type="NCBI Taxonomy" id="2250594"/>
    <lineage>
        <taxon>Bacteria</taxon>
        <taxon>Pseudomonadati</taxon>
        <taxon>Pseudomonadota</taxon>
        <taxon>Alphaproteobacteria</taxon>
        <taxon>Hyphomicrobiales</taxon>
        <taxon>Rhizobiaceae</taxon>
        <taxon>Shinella</taxon>
    </lineage>
</organism>
<feature type="region of interest" description="Disordered" evidence="1">
    <location>
        <begin position="27"/>
        <end position="50"/>
    </location>
</feature>
<proteinExistence type="predicted"/>
<accession>A0ABV7DJG1</accession>
<dbReference type="EMBL" id="JBHRSP010000026">
    <property type="protein sequence ID" value="MFC3074743.1"/>
    <property type="molecule type" value="Genomic_DNA"/>
</dbReference>
<reference evidence="3" key="1">
    <citation type="journal article" date="2019" name="Int. J. Syst. Evol. Microbiol.">
        <title>The Global Catalogue of Microorganisms (GCM) 10K type strain sequencing project: providing services to taxonomists for standard genome sequencing and annotation.</title>
        <authorList>
            <consortium name="The Broad Institute Genomics Platform"/>
            <consortium name="The Broad Institute Genome Sequencing Center for Infectious Disease"/>
            <person name="Wu L."/>
            <person name="Ma J."/>
        </authorList>
    </citation>
    <scope>NUCLEOTIDE SEQUENCE [LARGE SCALE GENOMIC DNA]</scope>
    <source>
        <strain evidence="3">KCTC 52677</strain>
    </source>
</reference>
<name>A0ABV7DJG1_9HYPH</name>
<evidence type="ECO:0000313" key="3">
    <source>
        <dbReference type="Proteomes" id="UP001595377"/>
    </source>
</evidence>
<feature type="compositionally biased region" description="Basic and acidic residues" evidence="1">
    <location>
        <begin position="369"/>
        <end position="388"/>
    </location>
</feature>
<dbReference type="RefSeq" id="WP_257315253.1">
    <property type="nucleotide sequence ID" value="NZ_JANFDG010000010.1"/>
</dbReference>
<sequence length="412" mass="43802">MLTPLASAGAAAIVSTMQSILDTLEERRREEAEKASGQKRDDTPKANLQSDETARQANARINAHFFGSDARNDNTLAKLVSRFADALGLSQRDGESSRAFAKRLADAVTLVDSVALGDKPLSVTLTSLGTTLDAVKTAIAGGKTDDPTAALVARLADANGVRQGVEETDADFEARLSAMLTEQRGQGPKDVEALEKQSGLAALGLKASDLIAAIANPYGSEAARVKDALADKAREEKTLTPEMRKVLARLEDAADPKSIEELKAARVQRDPTRVEDAETRAEREEQIRALEAGEKLKDVRKLQEAVGEAHKAAAGKGEEAADDPVADALSTIQLLAAGADAAKRAEQTKTGPDEADAAAPDQPAETTDEALRKLDEAGTKTEEAREEARKDVFTLRVDENGVYDLITRQLAA</sequence>
<feature type="compositionally biased region" description="Basic and acidic residues" evidence="1">
    <location>
        <begin position="27"/>
        <end position="44"/>
    </location>
</feature>
<gene>
    <name evidence="2" type="ORF">ACFOHH_16650</name>
</gene>
<evidence type="ECO:0000256" key="1">
    <source>
        <dbReference type="SAM" id="MobiDB-lite"/>
    </source>
</evidence>
<protein>
    <submittedName>
        <fullName evidence="2">Uncharacterized protein</fullName>
    </submittedName>
</protein>